<accession>A0A419V4U3</accession>
<keyword evidence="5 7" id="KW-1133">Transmembrane helix</keyword>
<evidence type="ECO:0000256" key="4">
    <source>
        <dbReference type="ARBA" id="ARBA00022692"/>
    </source>
</evidence>
<dbReference type="PANTHER" id="PTHR33406">
    <property type="entry name" value="MEMBRANE PROTEIN MJ1562-RELATED"/>
    <property type="match status" value="1"/>
</dbReference>
<dbReference type="InterPro" id="IPR004869">
    <property type="entry name" value="MMPL_dom"/>
</dbReference>
<reference evidence="9 10" key="1">
    <citation type="submission" date="2018-09" db="EMBL/GenBank/DDBJ databases">
        <title>Genomic Encyclopedia of Archaeal and Bacterial Type Strains, Phase II (KMG-II): from individual species to whole genera.</title>
        <authorList>
            <person name="Goeker M."/>
        </authorList>
    </citation>
    <scope>NUCLEOTIDE SEQUENCE [LARGE SCALE GENOMIC DNA]</scope>
    <source>
        <strain evidence="9 10">DSM 17008</strain>
    </source>
</reference>
<feature type="transmembrane region" description="Helical" evidence="7">
    <location>
        <begin position="230"/>
        <end position="252"/>
    </location>
</feature>
<feature type="transmembrane region" description="Helical" evidence="7">
    <location>
        <begin position="203"/>
        <end position="224"/>
    </location>
</feature>
<comment type="subcellular location">
    <subcellularLocation>
        <location evidence="1">Cell membrane</location>
        <topology evidence="1">Multi-pass membrane protein</topology>
    </subcellularLocation>
</comment>
<evidence type="ECO:0000256" key="7">
    <source>
        <dbReference type="SAM" id="Phobius"/>
    </source>
</evidence>
<evidence type="ECO:0000256" key="6">
    <source>
        <dbReference type="ARBA" id="ARBA00023136"/>
    </source>
</evidence>
<feature type="transmembrane region" description="Helical" evidence="7">
    <location>
        <begin position="833"/>
        <end position="852"/>
    </location>
</feature>
<evidence type="ECO:0000256" key="5">
    <source>
        <dbReference type="ARBA" id="ARBA00022989"/>
    </source>
</evidence>
<feature type="transmembrane region" description="Helical" evidence="7">
    <location>
        <begin position="859"/>
        <end position="881"/>
    </location>
</feature>
<dbReference type="InterPro" id="IPR023908">
    <property type="entry name" value="xxxLxxG_rpt"/>
</dbReference>
<feature type="transmembrane region" description="Helical" evidence="7">
    <location>
        <begin position="357"/>
        <end position="376"/>
    </location>
</feature>
<dbReference type="InterPro" id="IPR050545">
    <property type="entry name" value="Mycobact_MmpL"/>
</dbReference>
<evidence type="ECO:0000256" key="1">
    <source>
        <dbReference type="ARBA" id="ARBA00004651"/>
    </source>
</evidence>
<dbReference type="SUPFAM" id="SSF58104">
    <property type="entry name" value="Methyl-accepting chemotaxis protein (MCP) signaling domain"/>
    <property type="match status" value="1"/>
</dbReference>
<dbReference type="SUPFAM" id="SSF82866">
    <property type="entry name" value="Multidrug efflux transporter AcrB transmembrane domain"/>
    <property type="match status" value="2"/>
</dbReference>
<dbReference type="Gene3D" id="1.10.287.950">
    <property type="entry name" value="Methyl-accepting chemotaxis protein"/>
    <property type="match status" value="2"/>
</dbReference>
<feature type="transmembrane region" description="Helical" evidence="7">
    <location>
        <begin position="966"/>
        <end position="990"/>
    </location>
</feature>
<keyword evidence="3" id="KW-1003">Cell membrane</keyword>
<dbReference type="InterPro" id="IPR000731">
    <property type="entry name" value="SSD"/>
</dbReference>
<evidence type="ECO:0000313" key="9">
    <source>
        <dbReference type="EMBL" id="RKD73503.1"/>
    </source>
</evidence>
<evidence type="ECO:0000259" key="8">
    <source>
        <dbReference type="PROSITE" id="PS50156"/>
    </source>
</evidence>
<name>A0A419V4U3_9BACL</name>
<comment type="caution">
    <text evidence="9">The sequence shown here is derived from an EMBL/GenBank/DDBJ whole genome shotgun (WGS) entry which is preliminary data.</text>
</comment>
<dbReference type="PROSITE" id="PS50156">
    <property type="entry name" value="SSD"/>
    <property type="match status" value="1"/>
</dbReference>
<sequence>MRTILKFRWLIASLLLIITVVSVFISPSLSDIAGEQDGFQLPSDMSSQIAGDVLEAEGESGETISIVLEWEDALTGQQEEELVRYIEDIQNGELVANVSSVTDPLESENTREQLVSEDENVVLIPISIDGGSDESIAASEDIEELTAPEGADSYITGNSIISHEIDEQTQEGLERTEVITVLLILSLLVLVFRSLVAPLIPLFSVAIAFLLSQSVVGFLGEWFGFPVTTYTQVFLVAVLFGIGTDYCILLLSRYREELASGKDTHEAIIHTYKTAGKTLFFSGLAVFVGFAALGFAEFAMYQATVSVAIGVFILVLVLYLLLPFFMAVLKEKMFWPSKKPASHSHNKLWKQLGRLSIFRPVLSLLLVAAITLPFILTYDNNTSYNNTDEISGGTQSLDGLEVIADAFGEGQALPLEIIIDGDENLINEETMAYTEALSAAIAESEDVSKVRSVTRPAGSIIDELYVDNQMETVSEGLDEARSGLTSIEEGLDEADSGFDETSSGASDLEAGIGELENGLSDLDAGFTEVNNGLNEITGSLGEVQSGAEELEAGLESIEAGLPEGQEAAGGALDEPVAALNQINGQLAAIPGQLQQAQSPEEITAVAEQTAALQAALAEVEAGLAEGNEQLTAQQQQASAQLDALSDGINELTAGAGELAAALGEIQNGLEEVTAANEQLADGASELQEGAGALEEGAGGLASGIEQLQDGVAEANNGLGEVNTGLEDAQTFTQDISEASYVRGTGVFVPEEFLTNDDFQESLDTYIFDSEEGMTMSVSLAADPYSLEAIDATEDIKQLVSQQVQGTPFENAEISYSGVSSSNADLEEISSADFTHTITIILIGLFIVLAILLRSLFKPIVILGALLLTYYTSMGITEMIFVNGLGYPGIMWPVHFFTFIMLIALGVDYSIFLFDRYQEEAGLGVREGMMQAMIKMGTVIITAVIILCGTFGAMIPSGVLTLMQVGTGVVTGLLLFGLIILPLLVTAIISLEEPRTPKTKKE</sequence>
<dbReference type="Proteomes" id="UP000285120">
    <property type="component" value="Unassembled WGS sequence"/>
</dbReference>
<dbReference type="AlphaFoldDB" id="A0A419V4U3"/>
<dbReference type="NCBIfam" id="TIGR03057">
    <property type="entry name" value="xxxLxxG_by_4"/>
    <property type="match status" value="1"/>
</dbReference>
<protein>
    <submittedName>
        <fullName evidence="9">RND superfamily putative drug exporter</fullName>
    </submittedName>
</protein>
<feature type="transmembrane region" description="Helical" evidence="7">
    <location>
        <begin position="279"/>
        <end position="301"/>
    </location>
</feature>
<evidence type="ECO:0000256" key="2">
    <source>
        <dbReference type="ARBA" id="ARBA00010157"/>
    </source>
</evidence>
<organism evidence="9 10">
    <name type="scientific">Sinobaca qinghaiensis</name>
    <dbReference type="NCBI Taxonomy" id="342944"/>
    <lineage>
        <taxon>Bacteria</taxon>
        <taxon>Bacillati</taxon>
        <taxon>Bacillota</taxon>
        <taxon>Bacilli</taxon>
        <taxon>Bacillales</taxon>
        <taxon>Sporolactobacillaceae</taxon>
        <taxon>Sinobaca</taxon>
    </lineage>
</organism>
<evidence type="ECO:0000256" key="3">
    <source>
        <dbReference type="ARBA" id="ARBA00022475"/>
    </source>
</evidence>
<feature type="transmembrane region" description="Helical" evidence="7">
    <location>
        <begin position="933"/>
        <end position="954"/>
    </location>
</feature>
<keyword evidence="6 7" id="KW-0472">Membrane</keyword>
<dbReference type="OrthoDB" id="9782006at2"/>
<feature type="transmembrane region" description="Helical" evidence="7">
    <location>
        <begin position="893"/>
        <end position="913"/>
    </location>
</feature>
<dbReference type="RefSeq" id="WP_120192993.1">
    <property type="nucleotide sequence ID" value="NZ_RAPK01000008.1"/>
</dbReference>
<comment type="similarity">
    <text evidence="2">Belongs to the resistance-nodulation-cell division (RND) (TC 2.A.6) family. MmpL subfamily.</text>
</comment>
<dbReference type="EMBL" id="RAPK01000008">
    <property type="protein sequence ID" value="RKD73503.1"/>
    <property type="molecule type" value="Genomic_DNA"/>
</dbReference>
<keyword evidence="4 7" id="KW-0812">Transmembrane</keyword>
<dbReference type="GO" id="GO:0005886">
    <property type="term" value="C:plasma membrane"/>
    <property type="evidence" value="ECO:0007669"/>
    <property type="project" value="UniProtKB-SubCell"/>
</dbReference>
<feature type="transmembrane region" description="Helical" evidence="7">
    <location>
        <begin position="178"/>
        <end position="196"/>
    </location>
</feature>
<dbReference type="PANTHER" id="PTHR33406:SF6">
    <property type="entry name" value="MEMBRANE PROTEIN YDGH-RELATED"/>
    <property type="match status" value="1"/>
</dbReference>
<keyword evidence="10" id="KW-1185">Reference proteome</keyword>
<feature type="domain" description="SSD" evidence="8">
    <location>
        <begin position="202"/>
        <end position="331"/>
    </location>
</feature>
<gene>
    <name evidence="9" type="ORF">ATL39_1799</name>
</gene>
<proteinExistence type="inferred from homology"/>
<dbReference type="Pfam" id="PF03176">
    <property type="entry name" value="MMPL"/>
    <property type="match status" value="2"/>
</dbReference>
<dbReference type="Gene3D" id="1.20.1640.10">
    <property type="entry name" value="Multidrug efflux transporter AcrB transmembrane domain"/>
    <property type="match status" value="2"/>
</dbReference>
<feature type="transmembrane region" description="Helical" evidence="7">
    <location>
        <begin position="307"/>
        <end position="329"/>
    </location>
</feature>
<evidence type="ECO:0000313" key="10">
    <source>
        <dbReference type="Proteomes" id="UP000285120"/>
    </source>
</evidence>